<evidence type="ECO:0000313" key="5">
    <source>
        <dbReference type="EMBL" id="ALI99763.1"/>
    </source>
</evidence>
<dbReference type="PANTHER" id="PTHR20961">
    <property type="entry name" value="GLYCOSYLTRANSFERASE"/>
    <property type="match status" value="1"/>
</dbReference>
<dbReference type="Proteomes" id="UP000061382">
    <property type="component" value="Chromosome"/>
</dbReference>
<keyword evidence="6" id="KW-1185">Reference proteome</keyword>
<dbReference type="Pfam" id="PF04577">
    <property type="entry name" value="Glyco_transf_61"/>
    <property type="match status" value="1"/>
</dbReference>
<dbReference type="InterPro" id="IPR007657">
    <property type="entry name" value="Glycosyltransferase_61"/>
</dbReference>
<sequence>MAVLLKNLIKKVFPETILKTLYTQYITFKRSQIDTIFFPEYFLQDERFLVKHDEYPFRLTPVKKKHLDTRLQKQYTENEDWTQDEYLLVINEPCLIEPEQGWALTKTNKLIYPSLGFGRAPYVPKPSFFKLHKSKEVKYFKEIISLRDTGEKNYFHFYNDIIPKLFFLREKVGISDQVPVLVSRVLYESKYFQYFFTRSFLQKLTWVIQDDFYIESQKTYFCKPLTHTKKYFNRFLEFAPDLTTEPAGNDRIFITRSRTSTRFIENKEEVEALCKTFGFEVVDFEGMPLEEQMRTFARARFAIGVHGAGLTNMIYRRSKPMSLLEIFPPGEYFPFHYILLATLYGYHYDGFIGEKGTTKFLPGFYLNLEKFENKLKSFVAS</sequence>
<keyword evidence="2" id="KW-0808">Transferase</keyword>
<gene>
    <name evidence="5" type="ORF">DC20_13250</name>
</gene>
<dbReference type="AlphaFoldDB" id="A0A0P0CDB5"/>
<reference evidence="5 6" key="1">
    <citation type="submission" date="2015-08" db="EMBL/GenBank/DDBJ databases">
        <title>Complete genome sequence of Rufibacter tibetensis strain 1351t, a radiation-resistant bacterium from tibet plateau.</title>
        <authorList>
            <person name="Dai J."/>
        </authorList>
    </citation>
    <scope>NUCLEOTIDE SEQUENCE [LARGE SCALE GENOMIC DNA]</scope>
    <source>
        <strain evidence="5 6">1351</strain>
    </source>
</reference>
<keyword evidence="3" id="KW-0325">Glycoprotein</keyword>
<dbReference type="RefSeq" id="WP_062544270.1">
    <property type="nucleotide sequence ID" value="NZ_CP012643.1"/>
</dbReference>
<accession>A0A0P0CDB5</accession>
<dbReference type="OrthoDB" id="1156086at2"/>
<evidence type="ECO:0000256" key="2">
    <source>
        <dbReference type="ARBA" id="ARBA00022679"/>
    </source>
</evidence>
<dbReference type="GO" id="GO:0016757">
    <property type="term" value="F:glycosyltransferase activity"/>
    <property type="evidence" value="ECO:0007669"/>
    <property type="project" value="UniProtKB-KW"/>
</dbReference>
<protein>
    <recommendedName>
        <fullName evidence="4">Glycosyltransferase 61 catalytic domain-containing protein</fullName>
    </recommendedName>
</protein>
<dbReference type="KEGG" id="rti:DC20_13250"/>
<evidence type="ECO:0000313" key="6">
    <source>
        <dbReference type="Proteomes" id="UP000061382"/>
    </source>
</evidence>
<name>A0A0P0CDB5_9BACT</name>
<keyword evidence="1" id="KW-0328">Glycosyltransferase</keyword>
<evidence type="ECO:0000259" key="4">
    <source>
        <dbReference type="Pfam" id="PF04577"/>
    </source>
</evidence>
<evidence type="ECO:0000256" key="3">
    <source>
        <dbReference type="ARBA" id="ARBA00023180"/>
    </source>
</evidence>
<proteinExistence type="predicted"/>
<dbReference type="InterPro" id="IPR049625">
    <property type="entry name" value="Glyco_transf_61_cat"/>
</dbReference>
<dbReference type="PATRIC" id="fig|512763.3.peg.2907"/>
<feature type="domain" description="Glycosyltransferase 61 catalytic" evidence="4">
    <location>
        <begin position="154"/>
        <end position="316"/>
    </location>
</feature>
<dbReference type="STRING" id="512763.DC20_13250"/>
<evidence type="ECO:0000256" key="1">
    <source>
        <dbReference type="ARBA" id="ARBA00022676"/>
    </source>
</evidence>
<dbReference type="EMBL" id="CP012643">
    <property type="protein sequence ID" value="ALI99763.1"/>
    <property type="molecule type" value="Genomic_DNA"/>
</dbReference>
<organism evidence="5 6">
    <name type="scientific">Rufibacter tibetensis</name>
    <dbReference type="NCBI Taxonomy" id="512763"/>
    <lineage>
        <taxon>Bacteria</taxon>
        <taxon>Pseudomonadati</taxon>
        <taxon>Bacteroidota</taxon>
        <taxon>Cytophagia</taxon>
        <taxon>Cytophagales</taxon>
        <taxon>Hymenobacteraceae</taxon>
        <taxon>Rufibacter</taxon>
    </lineage>
</organism>